<dbReference type="InterPro" id="IPR015421">
    <property type="entry name" value="PyrdxlP-dep_Trfase_major"/>
</dbReference>
<evidence type="ECO:0000259" key="6">
    <source>
        <dbReference type="Pfam" id="PF01276"/>
    </source>
</evidence>
<keyword evidence="5" id="KW-0456">Lyase</keyword>
<evidence type="ECO:0000256" key="1">
    <source>
        <dbReference type="ARBA" id="ARBA00001933"/>
    </source>
</evidence>
<keyword evidence="9" id="KW-1185">Reference proteome</keyword>
<dbReference type="AlphaFoldDB" id="A0A2U3D8D6"/>
<protein>
    <recommendedName>
        <fullName evidence="10">Orn/Lys/Arg decarboxylases family 1 pyridoxal-P attachment site domain-containing protein</fullName>
    </recommendedName>
</protein>
<comment type="similarity">
    <text evidence="2">Belongs to the Orn/Lys/Arg decarboxylase class-I family.</text>
</comment>
<dbReference type="GO" id="GO:0016831">
    <property type="term" value="F:carboxy-lyase activity"/>
    <property type="evidence" value="ECO:0007669"/>
    <property type="project" value="UniProtKB-KW"/>
</dbReference>
<evidence type="ECO:0000256" key="3">
    <source>
        <dbReference type="ARBA" id="ARBA00022793"/>
    </source>
</evidence>
<evidence type="ECO:0000259" key="7">
    <source>
        <dbReference type="Pfam" id="PF03711"/>
    </source>
</evidence>
<dbReference type="InterPro" id="IPR000310">
    <property type="entry name" value="Orn/Lys/Arg_deCO2ase_major_dom"/>
</dbReference>
<evidence type="ECO:0000256" key="5">
    <source>
        <dbReference type="ARBA" id="ARBA00023239"/>
    </source>
</evidence>
<dbReference type="SUPFAM" id="SSF53383">
    <property type="entry name" value="PLP-dependent transferases"/>
    <property type="match status" value="1"/>
</dbReference>
<dbReference type="InterPro" id="IPR008286">
    <property type="entry name" value="Prn/Lys/Arg_de-COase_C"/>
</dbReference>
<dbReference type="PANTHER" id="PTHR43277">
    <property type="entry name" value="ARGININE DECARBOXYLASE"/>
    <property type="match status" value="1"/>
</dbReference>
<comment type="cofactor">
    <cofactor evidence="1">
        <name>pyridoxal 5'-phosphate</name>
        <dbReference type="ChEBI" id="CHEBI:597326"/>
    </cofactor>
</comment>
<feature type="domain" description="Orn/Lys/Arg decarboxylase C-terminal" evidence="7">
    <location>
        <begin position="417"/>
        <end position="454"/>
    </location>
</feature>
<dbReference type="RefSeq" id="WP_109430634.1">
    <property type="nucleotide sequence ID" value="NZ_MPDK01000011.1"/>
</dbReference>
<feature type="domain" description="Orn/Lys/Arg decarboxylases family 1 pyridoxal-P attachment site" evidence="6">
    <location>
        <begin position="9"/>
        <end position="297"/>
    </location>
</feature>
<dbReference type="EMBL" id="MPDK01000011">
    <property type="protein sequence ID" value="PWI57531.1"/>
    <property type="molecule type" value="Genomic_DNA"/>
</dbReference>
<dbReference type="PANTHER" id="PTHR43277:SF3">
    <property type="entry name" value="DECARBOXYLASE, PUTATIVE-RELATED"/>
    <property type="match status" value="1"/>
</dbReference>
<gene>
    <name evidence="8" type="ORF">BM613_07835</name>
</gene>
<dbReference type="Gene3D" id="3.40.640.10">
    <property type="entry name" value="Type I PLP-dependent aspartate aminotransferase-like (Major domain)"/>
    <property type="match status" value="1"/>
</dbReference>
<keyword evidence="4" id="KW-0663">Pyridoxal phosphate</keyword>
<evidence type="ECO:0000313" key="8">
    <source>
        <dbReference type="EMBL" id="PWI57531.1"/>
    </source>
</evidence>
<dbReference type="Gene3D" id="3.90.105.10">
    <property type="entry name" value="Molybdopterin biosynthesis moea protein, domain 2"/>
    <property type="match status" value="1"/>
</dbReference>
<evidence type="ECO:0000256" key="2">
    <source>
        <dbReference type="ARBA" id="ARBA00010671"/>
    </source>
</evidence>
<reference evidence="8 9" key="1">
    <citation type="submission" date="2016-11" db="EMBL/GenBank/DDBJ databases">
        <title>Comparative genomics of Acidibacillus ferroxidans species.</title>
        <authorList>
            <person name="Oliveira G."/>
            <person name="Nunes G."/>
            <person name="Oliveira R."/>
            <person name="Araujo F."/>
            <person name="Salim A."/>
            <person name="Scholte L."/>
            <person name="Morais D."/>
            <person name="Nancucheo I."/>
            <person name="Johnson D.B."/>
            <person name="Grail B."/>
            <person name="Bittencourt J."/>
            <person name="Valadares R."/>
        </authorList>
    </citation>
    <scope>NUCLEOTIDE SEQUENCE [LARGE SCALE GENOMIC DNA]</scope>
    <source>
        <strain evidence="8 9">Y002</strain>
    </source>
</reference>
<dbReference type="InterPro" id="IPR052357">
    <property type="entry name" value="Orn_Lys_Arg_decarboxylase-I"/>
</dbReference>
<comment type="caution">
    <text evidence="8">The sequence shown here is derived from an EMBL/GenBank/DDBJ whole genome shotgun (WGS) entry which is preliminary data.</text>
</comment>
<dbReference type="Proteomes" id="UP000245380">
    <property type="component" value="Unassembled WGS sequence"/>
</dbReference>
<keyword evidence="3" id="KW-0210">Decarboxylase</keyword>
<name>A0A2U3D8D6_SULT2</name>
<dbReference type="InterPro" id="IPR015424">
    <property type="entry name" value="PyrdxlP-dep_Trfase"/>
</dbReference>
<evidence type="ECO:0000313" key="9">
    <source>
        <dbReference type="Proteomes" id="UP000245380"/>
    </source>
</evidence>
<organism evidence="8 9">
    <name type="scientific">Sulfoacidibacillus thermotolerans</name>
    <name type="common">Acidibacillus sulfuroxidans</name>
    <dbReference type="NCBI Taxonomy" id="1765684"/>
    <lineage>
        <taxon>Bacteria</taxon>
        <taxon>Bacillati</taxon>
        <taxon>Bacillota</taxon>
        <taxon>Bacilli</taxon>
        <taxon>Bacillales</taxon>
        <taxon>Alicyclobacillaceae</taxon>
        <taxon>Sulfoacidibacillus</taxon>
    </lineage>
</organism>
<sequence>MRIDQKAMPIVEAVRAHQARERVSLHVPGHKAGQGLSEELAAYVGHVGRLDITELPGADDLHHPTGPILAAQQLAAAAWGAQETYFLVGGSTVGNLAAILTAVGPGDLAIVARNAHQSIWSALELAGAQIVPVFPEVQGGVAGALSLATVEQALSHFPSCKTLIVTSPTYYGAASDLAAIVKLAHQNDVLVIVDEAHGAHFSFHADLPTSAVQVGADLVIHSAHKMLGAFTQSGLLHVCGERVDRSRLKKWLRTLQSSSPSYLLLASIDSARQQMATQGKQMLSNTLAALRSAKMRVIEKRPGLIVEVAPVGFADPFKWVLDAGRLQRTGFEVERLLRERFGVYVELATERHVLFVWTYASTHRDMEMVVEALLAIGEGISSVTSPVDLTTHTQQVVTHPLVLHNLGQRVLHEVEGALQDAIGHVVADAIVPYPPGIPYVLPGETLTAETAQVLLQHHAAQQRIDGLLEQNPPRIRYYLEAAEEQGGEAVS</sequence>
<dbReference type="Pfam" id="PF01276">
    <property type="entry name" value="OKR_DC_1"/>
    <property type="match status" value="1"/>
</dbReference>
<dbReference type="Pfam" id="PF03711">
    <property type="entry name" value="OKR_DC_1_C"/>
    <property type="match status" value="1"/>
</dbReference>
<evidence type="ECO:0008006" key="10">
    <source>
        <dbReference type="Google" id="ProtNLM"/>
    </source>
</evidence>
<dbReference type="OrthoDB" id="9815233at2"/>
<evidence type="ECO:0000256" key="4">
    <source>
        <dbReference type="ARBA" id="ARBA00022898"/>
    </source>
</evidence>
<proteinExistence type="inferred from homology"/>
<accession>A0A2U3D8D6</accession>